<accession>A0A9P9E832</accession>
<keyword evidence="2" id="KW-0812">Transmembrane</keyword>
<evidence type="ECO:0000313" key="4">
    <source>
        <dbReference type="Proteomes" id="UP000700596"/>
    </source>
</evidence>
<feature type="compositionally biased region" description="Basic and acidic residues" evidence="1">
    <location>
        <begin position="1"/>
        <end position="14"/>
    </location>
</feature>
<sequence>MGREKHDGDSEQHTTRGGLGGEGGEMVASSGQLVNLLLRRLVVAWRGEFFPNVFFFSSFLFFSPHPSPGKDRNAMCILPGYVLYTVMAGSTAGWLYATTIYPTR</sequence>
<feature type="region of interest" description="Disordered" evidence="1">
    <location>
        <begin position="1"/>
        <end position="24"/>
    </location>
</feature>
<proteinExistence type="predicted"/>
<dbReference type="Proteomes" id="UP000700596">
    <property type="component" value="Unassembled WGS sequence"/>
</dbReference>
<dbReference type="AlphaFoldDB" id="A0A9P9E832"/>
<dbReference type="EMBL" id="JAGMWT010000003">
    <property type="protein sequence ID" value="KAH7132653.1"/>
    <property type="molecule type" value="Genomic_DNA"/>
</dbReference>
<gene>
    <name evidence="3" type="ORF">B0J11DRAFT_522212</name>
</gene>
<protein>
    <submittedName>
        <fullName evidence="3">Uncharacterized protein</fullName>
    </submittedName>
</protein>
<organism evidence="3 4">
    <name type="scientific">Dendryphion nanum</name>
    <dbReference type="NCBI Taxonomy" id="256645"/>
    <lineage>
        <taxon>Eukaryota</taxon>
        <taxon>Fungi</taxon>
        <taxon>Dikarya</taxon>
        <taxon>Ascomycota</taxon>
        <taxon>Pezizomycotina</taxon>
        <taxon>Dothideomycetes</taxon>
        <taxon>Pleosporomycetidae</taxon>
        <taxon>Pleosporales</taxon>
        <taxon>Torulaceae</taxon>
        <taxon>Dendryphion</taxon>
    </lineage>
</organism>
<keyword evidence="2" id="KW-1133">Transmembrane helix</keyword>
<name>A0A9P9E832_9PLEO</name>
<feature type="transmembrane region" description="Helical" evidence="2">
    <location>
        <begin position="43"/>
        <end position="62"/>
    </location>
</feature>
<keyword evidence="2" id="KW-0472">Membrane</keyword>
<evidence type="ECO:0000256" key="2">
    <source>
        <dbReference type="SAM" id="Phobius"/>
    </source>
</evidence>
<feature type="transmembrane region" description="Helical" evidence="2">
    <location>
        <begin position="74"/>
        <end position="97"/>
    </location>
</feature>
<evidence type="ECO:0000256" key="1">
    <source>
        <dbReference type="SAM" id="MobiDB-lite"/>
    </source>
</evidence>
<comment type="caution">
    <text evidence="3">The sequence shown here is derived from an EMBL/GenBank/DDBJ whole genome shotgun (WGS) entry which is preliminary data.</text>
</comment>
<keyword evidence="4" id="KW-1185">Reference proteome</keyword>
<evidence type="ECO:0000313" key="3">
    <source>
        <dbReference type="EMBL" id="KAH7132653.1"/>
    </source>
</evidence>
<reference evidence="3" key="1">
    <citation type="journal article" date="2021" name="Nat. Commun.">
        <title>Genetic determinants of endophytism in the Arabidopsis root mycobiome.</title>
        <authorList>
            <person name="Mesny F."/>
            <person name="Miyauchi S."/>
            <person name="Thiergart T."/>
            <person name="Pickel B."/>
            <person name="Atanasova L."/>
            <person name="Karlsson M."/>
            <person name="Huettel B."/>
            <person name="Barry K.W."/>
            <person name="Haridas S."/>
            <person name="Chen C."/>
            <person name="Bauer D."/>
            <person name="Andreopoulos W."/>
            <person name="Pangilinan J."/>
            <person name="LaButti K."/>
            <person name="Riley R."/>
            <person name="Lipzen A."/>
            <person name="Clum A."/>
            <person name="Drula E."/>
            <person name="Henrissat B."/>
            <person name="Kohler A."/>
            <person name="Grigoriev I.V."/>
            <person name="Martin F.M."/>
            <person name="Hacquard S."/>
        </authorList>
    </citation>
    <scope>NUCLEOTIDE SEQUENCE</scope>
    <source>
        <strain evidence="3">MPI-CAGE-CH-0243</strain>
    </source>
</reference>